<organism evidence="1 2">
    <name type="scientific">Vespula squamosa</name>
    <name type="common">Southern yellow jacket</name>
    <name type="synonym">Wasp</name>
    <dbReference type="NCBI Taxonomy" id="30214"/>
    <lineage>
        <taxon>Eukaryota</taxon>
        <taxon>Metazoa</taxon>
        <taxon>Ecdysozoa</taxon>
        <taxon>Arthropoda</taxon>
        <taxon>Hexapoda</taxon>
        <taxon>Insecta</taxon>
        <taxon>Pterygota</taxon>
        <taxon>Neoptera</taxon>
        <taxon>Endopterygota</taxon>
        <taxon>Hymenoptera</taxon>
        <taxon>Apocrita</taxon>
        <taxon>Aculeata</taxon>
        <taxon>Vespoidea</taxon>
        <taxon>Vespidae</taxon>
        <taxon>Vespinae</taxon>
        <taxon>Vespula</taxon>
    </lineage>
</organism>
<proteinExistence type="predicted"/>
<gene>
    <name evidence="1" type="ORF">V1478_008750</name>
</gene>
<comment type="caution">
    <text evidence="1">The sequence shown here is derived from an EMBL/GenBank/DDBJ whole genome shotgun (WGS) entry which is preliminary data.</text>
</comment>
<dbReference type="EMBL" id="JAUDFV010000139">
    <property type="protein sequence ID" value="KAL2724237.1"/>
    <property type="molecule type" value="Genomic_DNA"/>
</dbReference>
<dbReference type="Proteomes" id="UP001607302">
    <property type="component" value="Unassembled WGS sequence"/>
</dbReference>
<keyword evidence="2" id="KW-1185">Reference proteome</keyword>
<name>A0ABD2AVA1_VESSQ</name>
<accession>A0ABD2AVA1</accession>
<sequence length="80" mass="9028">MKAYFVRLVLSMMGRREEKRTRNSFTPLGNITDKFNARLLAGGVVGVSYVSSIVDDMFQHLGLFDSGELEQVVVQCVVWD</sequence>
<protein>
    <submittedName>
        <fullName evidence="1">Uncharacterized protein</fullName>
    </submittedName>
</protein>
<evidence type="ECO:0000313" key="1">
    <source>
        <dbReference type="EMBL" id="KAL2724237.1"/>
    </source>
</evidence>
<evidence type="ECO:0000313" key="2">
    <source>
        <dbReference type="Proteomes" id="UP001607302"/>
    </source>
</evidence>
<reference evidence="1 2" key="1">
    <citation type="journal article" date="2024" name="Ann. Entomol. Soc. Am.">
        <title>Genomic analyses of the southern and eastern yellowjacket wasps (Hymenoptera: Vespidae) reveal evolutionary signatures of social life.</title>
        <authorList>
            <person name="Catto M.A."/>
            <person name="Caine P.B."/>
            <person name="Orr S.E."/>
            <person name="Hunt B.G."/>
            <person name="Goodisman M.A.D."/>
        </authorList>
    </citation>
    <scope>NUCLEOTIDE SEQUENCE [LARGE SCALE GENOMIC DNA]</scope>
    <source>
        <strain evidence="1">233</strain>
        <tissue evidence="1">Head and thorax</tissue>
    </source>
</reference>
<dbReference type="AlphaFoldDB" id="A0ABD2AVA1"/>